<evidence type="ECO:0000313" key="9">
    <source>
        <dbReference type="EMBL" id="RAK59783.1"/>
    </source>
</evidence>
<reference evidence="10" key="1">
    <citation type="submission" date="2018-05" db="EMBL/GenBank/DDBJ databases">
        <authorList>
            <person name="Li X."/>
        </authorList>
    </citation>
    <scope>NUCLEOTIDE SEQUENCE [LARGE SCALE GENOMIC DNA]</scope>
    <source>
        <strain evidence="10">HKS-05</strain>
    </source>
</reference>
<dbReference type="HAMAP" id="MF_00657">
    <property type="entry name" value="Hydroxyl_YbiX"/>
    <property type="match status" value="1"/>
</dbReference>
<dbReference type="EMBL" id="QFYP01000001">
    <property type="protein sequence ID" value="RAK59783.1"/>
    <property type="molecule type" value="Genomic_DNA"/>
</dbReference>
<feature type="binding site" evidence="7">
    <location>
        <position position="157"/>
    </location>
    <ligand>
        <name>Fe cation</name>
        <dbReference type="ChEBI" id="CHEBI:24875"/>
    </ligand>
</feature>
<dbReference type="InterPro" id="IPR044862">
    <property type="entry name" value="Pro_4_hyd_alph_FE2OG_OXY"/>
</dbReference>
<evidence type="ECO:0000256" key="7">
    <source>
        <dbReference type="HAMAP-Rule" id="MF_00657"/>
    </source>
</evidence>
<evidence type="ECO:0000256" key="1">
    <source>
        <dbReference type="ARBA" id="ARBA00001961"/>
    </source>
</evidence>
<comment type="cofactor">
    <cofactor evidence="7">
        <name>Fe(2+)</name>
        <dbReference type="ChEBI" id="CHEBI:29033"/>
    </cofactor>
    <text evidence="7">Binds 1 Fe(2+) ion per subunit.</text>
</comment>
<keyword evidence="4 7" id="KW-0223">Dioxygenase</keyword>
<protein>
    <submittedName>
        <fullName evidence="9">Fe2+-dependent dioxygenase</fullName>
    </submittedName>
</protein>
<keyword evidence="2 7" id="KW-0479">Metal-binding</keyword>
<keyword evidence="10" id="KW-1185">Reference proteome</keyword>
<dbReference type="Gene3D" id="2.60.120.620">
    <property type="entry name" value="q2cbj1_9rhob like domain"/>
    <property type="match status" value="1"/>
</dbReference>
<dbReference type="NCBIfam" id="NF003975">
    <property type="entry name" value="PRK05467.1-4"/>
    <property type="match status" value="1"/>
</dbReference>
<keyword evidence="3 7" id="KW-0847">Vitamin C</keyword>
<evidence type="ECO:0000313" key="10">
    <source>
        <dbReference type="Proteomes" id="UP000249842"/>
    </source>
</evidence>
<comment type="cofactor">
    <cofactor evidence="1 7">
        <name>L-ascorbate</name>
        <dbReference type="ChEBI" id="CHEBI:38290"/>
    </cofactor>
</comment>
<evidence type="ECO:0000259" key="8">
    <source>
        <dbReference type="PROSITE" id="PS51471"/>
    </source>
</evidence>
<dbReference type="PROSITE" id="PS51471">
    <property type="entry name" value="FE2OG_OXY"/>
    <property type="match status" value="1"/>
</dbReference>
<feature type="binding site" evidence="7">
    <location>
        <position position="167"/>
    </location>
    <ligand>
        <name>2-oxoglutarate</name>
        <dbReference type="ChEBI" id="CHEBI:16810"/>
    </ligand>
</feature>
<dbReference type="InterPro" id="IPR023550">
    <property type="entry name" value="PKHD_hydroxylase"/>
</dbReference>
<comment type="caution">
    <text evidence="9">The sequence shown here is derived from an EMBL/GenBank/DDBJ whole genome shotgun (WGS) entry which is preliminary data.</text>
</comment>
<dbReference type="NCBIfam" id="NF003973">
    <property type="entry name" value="PRK05467.1-2"/>
    <property type="match status" value="1"/>
</dbReference>
<dbReference type="SMART" id="SM00702">
    <property type="entry name" value="P4Hc"/>
    <property type="match status" value="1"/>
</dbReference>
<proteinExistence type="inferred from homology"/>
<dbReference type="InterPro" id="IPR006620">
    <property type="entry name" value="Pro_4_hyd_alph"/>
</dbReference>
<dbReference type="OrthoDB" id="9812472at2"/>
<dbReference type="Gene3D" id="4.10.860.20">
    <property type="entry name" value="Rabenosyn, Rab binding domain"/>
    <property type="match status" value="1"/>
</dbReference>
<dbReference type="AlphaFoldDB" id="A0A328AXY8"/>
<sequence length="225" mass="24948">MLLHIENVLTPEQVAQCRRRLAASDWVDGRITAGEQSARAKRNLQVPEGSDASRELGELILGALGRNPEFVSAALPLRVFPPLFNRYDAGMGFDTHVDNAIRFAGPVRYRTDLSATLFLSDPGDYDGGELIVEDTYGEHAVKLAAGDLILYPASSLHRVAPITRGSRWAAFFWTQSMVKSDEQRTLLWALDQAVQKLTLKVGQADPEVVSLTGTYHNLLRMWVEV</sequence>
<dbReference type="GO" id="GO:0006879">
    <property type="term" value="P:intracellular iron ion homeostasis"/>
    <property type="evidence" value="ECO:0007669"/>
    <property type="project" value="TreeGrafter"/>
</dbReference>
<keyword evidence="5 7" id="KW-0560">Oxidoreductase</keyword>
<dbReference type="GO" id="GO:0005506">
    <property type="term" value="F:iron ion binding"/>
    <property type="evidence" value="ECO:0007669"/>
    <property type="project" value="UniProtKB-UniRule"/>
</dbReference>
<dbReference type="InterPro" id="IPR041097">
    <property type="entry name" value="PKHD_C"/>
</dbReference>
<evidence type="ECO:0000256" key="3">
    <source>
        <dbReference type="ARBA" id="ARBA00022896"/>
    </source>
</evidence>
<feature type="domain" description="Fe2OG dioxygenase" evidence="8">
    <location>
        <begin position="78"/>
        <end position="176"/>
    </location>
</feature>
<dbReference type="Proteomes" id="UP000249842">
    <property type="component" value="Unassembled WGS sequence"/>
</dbReference>
<evidence type="ECO:0000256" key="2">
    <source>
        <dbReference type="ARBA" id="ARBA00022723"/>
    </source>
</evidence>
<dbReference type="Pfam" id="PF13640">
    <property type="entry name" value="2OG-FeII_Oxy_3"/>
    <property type="match status" value="1"/>
</dbReference>
<keyword evidence="6 7" id="KW-0408">Iron</keyword>
<feature type="binding site" evidence="7">
    <location>
        <position position="96"/>
    </location>
    <ligand>
        <name>Fe cation</name>
        <dbReference type="ChEBI" id="CHEBI:24875"/>
    </ligand>
</feature>
<dbReference type="GO" id="GO:0031418">
    <property type="term" value="F:L-ascorbic acid binding"/>
    <property type="evidence" value="ECO:0007669"/>
    <property type="project" value="UniProtKB-KW"/>
</dbReference>
<gene>
    <name evidence="9" type="ORF">DJ021_08195</name>
</gene>
<dbReference type="SUPFAM" id="SSF51197">
    <property type="entry name" value="Clavaminate synthase-like"/>
    <property type="match status" value="1"/>
</dbReference>
<dbReference type="GO" id="GO:0016706">
    <property type="term" value="F:2-oxoglutarate-dependent dioxygenase activity"/>
    <property type="evidence" value="ECO:0007669"/>
    <property type="project" value="UniProtKB-UniRule"/>
</dbReference>
<dbReference type="InterPro" id="IPR005123">
    <property type="entry name" value="Oxoglu/Fe-dep_dioxygenase_dom"/>
</dbReference>
<dbReference type="NCBIfam" id="NF003974">
    <property type="entry name" value="PRK05467.1-3"/>
    <property type="match status" value="1"/>
</dbReference>
<dbReference type="PANTHER" id="PTHR41536:SF1">
    <property type="entry name" value="PKHD-TYPE HYDROXYLASE YBIX"/>
    <property type="match status" value="1"/>
</dbReference>
<dbReference type="Pfam" id="PF18331">
    <property type="entry name" value="PKHD_C"/>
    <property type="match status" value="1"/>
</dbReference>
<accession>A0A328AXY8</accession>
<dbReference type="RefSeq" id="WP_111457076.1">
    <property type="nucleotide sequence ID" value="NZ_QFYP01000001.1"/>
</dbReference>
<evidence type="ECO:0000256" key="6">
    <source>
        <dbReference type="ARBA" id="ARBA00023004"/>
    </source>
</evidence>
<organism evidence="9 10">
    <name type="scientific">Phenylobacterium hankyongense</name>
    <dbReference type="NCBI Taxonomy" id="1813876"/>
    <lineage>
        <taxon>Bacteria</taxon>
        <taxon>Pseudomonadati</taxon>
        <taxon>Pseudomonadota</taxon>
        <taxon>Alphaproteobacteria</taxon>
        <taxon>Caulobacterales</taxon>
        <taxon>Caulobacteraceae</taxon>
        <taxon>Phenylobacterium</taxon>
    </lineage>
</organism>
<evidence type="ECO:0000256" key="4">
    <source>
        <dbReference type="ARBA" id="ARBA00022964"/>
    </source>
</evidence>
<dbReference type="GO" id="GO:0006974">
    <property type="term" value="P:DNA damage response"/>
    <property type="evidence" value="ECO:0007669"/>
    <property type="project" value="TreeGrafter"/>
</dbReference>
<dbReference type="PANTHER" id="PTHR41536">
    <property type="entry name" value="PKHD-TYPE HYDROXYLASE YBIX"/>
    <property type="match status" value="1"/>
</dbReference>
<evidence type="ECO:0000256" key="5">
    <source>
        <dbReference type="ARBA" id="ARBA00023002"/>
    </source>
</evidence>
<feature type="binding site" evidence="7">
    <location>
        <position position="98"/>
    </location>
    <ligand>
        <name>Fe cation</name>
        <dbReference type="ChEBI" id="CHEBI:24875"/>
    </ligand>
</feature>
<name>A0A328AXY8_9CAUL</name>